<dbReference type="OrthoDB" id="5689462at2"/>
<dbReference type="Pfam" id="PF06185">
    <property type="entry name" value="YecM"/>
    <property type="match status" value="1"/>
</dbReference>
<comment type="caution">
    <text evidence="1">The sequence shown here is derived from an EMBL/GenBank/DDBJ whole genome shotgun (WGS) entry which is preliminary data.</text>
</comment>
<dbReference type="InterPro" id="IPR010393">
    <property type="entry name" value="DUF991_YecM-like"/>
</dbReference>
<evidence type="ECO:0000313" key="1">
    <source>
        <dbReference type="EMBL" id="TKB48464.1"/>
    </source>
</evidence>
<name>A0A4U1BCN4_9GAMM</name>
<dbReference type="GO" id="GO:0005829">
    <property type="term" value="C:cytosol"/>
    <property type="evidence" value="ECO:0007669"/>
    <property type="project" value="TreeGrafter"/>
</dbReference>
<evidence type="ECO:0000313" key="2">
    <source>
        <dbReference type="Proteomes" id="UP000305674"/>
    </source>
</evidence>
<protein>
    <submittedName>
        <fullName evidence="1">VOC family protein</fullName>
    </submittedName>
</protein>
<proteinExistence type="predicted"/>
<gene>
    <name evidence="1" type="ORF">FCL40_12190</name>
</gene>
<sequence>MNIEQLLSKLPEFGHNITLFANRLGLVKAALQVDHIALRVTEKADADHLLNHLRKRGRVLSDKVIGGRPIYLIELDEPLKVGEWQVEVIELPFPDGRRRRDGWEHIEFVLPCGAQTQEEMLDAVRKLPVITAKWPVIVDGTLDIEVKSSGSKADDEPLPNPTVSFKQGPLTIKLHPYDIREVIGHRPAPSQG</sequence>
<reference evidence="1 2" key="1">
    <citation type="submission" date="2019-04" db="EMBL/GenBank/DDBJ databases">
        <authorList>
            <person name="Hwang J.C."/>
        </authorList>
    </citation>
    <scope>NUCLEOTIDE SEQUENCE [LARGE SCALE GENOMIC DNA]</scope>
    <source>
        <strain evidence="1 2">IMCC35001</strain>
    </source>
</reference>
<dbReference type="EMBL" id="SWCI01000007">
    <property type="protein sequence ID" value="TKB48464.1"/>
    <property type="molecule type" value="Genomic_DNA"/>
</dbReference>
<dbReference type="Gene3D" id="3.10.180.10">
    <property type="entry name" value="2,3-Dihydroxybiphenyl 1,2-Dioxygenase, domain 1"/>
    <property type="match status" value="1"/>
</dbReference>
<keyword evidence="2" id="KW-1185">Reference proteome</keyword>
<dbReference type="InterPro" id="IPR029068">
    <property type="entry name" value="Glyas_Bleomycin-R_OHBP_Dase"/>
</dbReference>
<organism evidence="1 2">
    <name type="scientific">Ferrimonas sediminicola</name>
    <dbReference type="NCBI Taxonomy" id="2569538"/>
    <lineage>
        <taxon>Bacteria</taxon>
        <taxon>Pseudomonadati</taxon>
        <taxon>Pseudomonadota</taxon>
        <taxon>Gammaproteobacteria</taxon>
        <taxon>Alteromonadales</taxon>
        <taxon>Ferrimonadaceae</taxon>
        <taxon>Ferrimonas</taxon>
    </lineage>
</organism>
<accession>A0A4U1BCN4</accession>
<dbReference type="Proteomes" id="UP000305674">
    <property type="component" value="Unassembled WGS sequence"/>
</dbReference>
<dbReference type="AlphaFoldDB" id="A0A4U1BCN4"/>
<dbReference type="PANTHER" id="PTHR37519:SF1">
    <property type="entry name" value="DIHYDROXYBIPHENYL DIOXYGENASE DOMAIN-CONTAINING PROTEIN"/>
    <property type="match status" value="1"/>
</dbReference>
<dbReference type="PANTHER" id="PTHR37519">
    <property type="match status" value="1"/>
</dbReference>
<dbReference type="RefSeq" id="WP_136853575.1">
    <property type="nucleotide sequence ID" value="NZ_SWCI01000007.1"/>
</dbReference>
<dbReference type="SUPFAM" id="SSF54593">
    <property type="entry name" value="Glyoxalase/Bleomycin resistance protein/Dihydroxybiphenyl dioxygenase"/>
    <property type="match status" value="1"/>
</dbReference>